<dbReference type="Proteomes" id="UP001208938">
    <property type="component" value="Unassembled WGS sequence"/>
</dbReference>
<dbReference type="SUPFAM" id="SSF143422">
    <property type="entry name" value="Transposase IS200-like"/>
    <property type="match status" value="1"/>
</dbReference>
<dbReference type="InterPro" id="IPR052715">
    <property type="entry name" value="RAYT_transposase"/>
</dbReference>
<feature type="domain" description="Transposase IS200-like" evidence="1">
    <location>
        <begin position="9"/>
        <end position="154"/>
    </location>
</feature>
<proteinExistence type="predicted"/>
<dbReference type="NCBIfam" id="NF047646">
    <property type="entry name" value="REP_Tyr_transpos"/>
    <property type="match status" value="1"/>
</dbReference>
<dbReference type="RefSeq" id="WP_264505423.1">
    <property type="nucleotide sequence ID" value="NZ_JAPDFL010000001.1"/>
</dbReference>
<evidence type="ECO:0000313" key="2">
    <source>
        <dbReference type="EMBL" id="MCW1932419.1"/>
    </source>
</evidence>
<reference evidence="2 3" key="1">
    <citation type="submission" date="2022-10" db="EMBL/GenBank/DDBJ databases">
        <title>Pararhodobacter sp. nov., isolated from marine algae.</title>
        <authorList>
            <person name="Choi B.J."/>
            <person name="Kim J.M."/>
            <person name="Lee J.K."/>
            <person name="Choi D.G."/>
            <person name="Jeon C.O."/>
        </authorList>
    </citation>
    <scope>NUCLEOTIDE SEQUENCE [LARGE SCALE GENOMIC DNA]</scope>
    <source>
        <strain evidence="2 3">ZQ420</strain>
    </source>
</reference>
<comment type="caution">
    <text evidence="2">The sequence shown here is derived from an EMBL/GenBank/DDBJ whole genome shotgun (WGS) entry which is preliminary data.</text>
</comment>
<dbReference type="InterPro" id="IPR036515">
    <property type="entry name" value="Transposase_17_sf"/>
</dbReference>
<dbReference type="EMBL" id="JAPDFL010000001">
    <property type="protein sequence ID" value="MCW1932419.1"/>
    <property type="molecule type" value="Genomic_DNA"/>
</dbReference>
<sequence>MPSYRRPRLPGATIFFTVRLEERGCTLLADEVARLRHAVATTQRERPFTIDAFVVLPDHLHCVWTLPERDSDYSTRWGAIKSRFSRLLRDGCRVGFNPTEAVRCGQEVGWNPTIRRSRSKIAKGDAGIWQRRFWEHHIRDEGDYHAQLAYCWHNPVKHGLVEQPEEWPFSSIHRDRARGHA</sequence>
<keyword evidence="3" id="KW-1185">Reference proteome</keyword>
<gene>
    <name evidence="2" type="ORF">OKW52_09160</name>
</gene>
<dbReference type="InterPro" id="IPR002686">
    <property type="entry name" value="Transposase_17"/>
</dbReference>
<organism evidence="2 3">
    <name type="scientific">Pararhodobacter zhoushanensis</name>
    <dbReference type="NCBI Taxonomy" id="2479545"/>
    <lineage>
        <taxon>Bacteria</taxon>
        <taxon>Pseudomonadati</taxon>
        <taxon>Pseudomonadota</taxon>
        <taxon>Alphaproteobacteria</taxon>
        <taxon>Rhodobacterales</taxon>
        <taxon>Paracoccaceae</taxon>
        <taxon>Pararhodobacter</taxon>
    </lineage>
</organism>
<accession>A0ABT3GY05</accession>
<evidence type="ECO:0000259" key="1">
    <source>
        <dbReference type="SMART" id="SM01321"/>
    </source>
</evidence>
<evidence type="ECO:0000313" key="3">
    <source>
        <dbReference type="Proteomes" id="UP001208938"/>
    </source>
</evidence>
<dbReference type="PANTHER" id="PTHR36966:SF1">
    <property type="entry name" value="REP-ASSOCIATED TYROSINE TRANSPOSASE"/>
    <property type="match status" value="1"/>
</dbReference>
<dbReference type="SMART" id="SM01321">
    <property type="entry name" value="Y1_Tnp"/>
    <property type="match status" value="1"/>
</dbReference>
<name>A0ABT3GY05_9RHOB</name>
<dbReference type="Gene3D" id="3.30.70.1290">
    <property type="entry name" value="Transposase IS200-like"/>
    <property type="match status" value="1"/>
</dbReference>
<dbReference type="PANTHER" id="PTHR36966">
    <property type="entry name" value="REP-ASSOCIATED TYROSINE TRANSPOSASE"/>
    <property type="match status" value="1"/>
</dbReference>
<protein>
    <submittedName>
        <fullName evidence="2">Transposase</fullName>
    </submittedName>
</protein>